<dbReference type="InterPro" id="IPR050879">
    <property type="entry name" value="Acyltransferase_3"/>
</dbReference>
<feature type="transmembrane region" description="Helical" evidence="1">
    <location>
        <begin position="213"/>
        <end position="231"/>
    </location>
</feature>
<evidence type="ECO:0000313" key="4">
    <source>
        <dbReference type="Proteomes" id="UP001380365"/>
    </source>
</evidence>
<dbReference type="PANTHER" id="PTHR23028">
    <property type="entry name" value="ACETYLTRANSFERASE"/>
    <property type="match status" value="1"/>
</dbReference>
<reference evidence="3 4" key="1">
    <citation type="submission" date="2023-12" db="EMBL/GenBank/DDBJ databases">
        <title>Gut-associated functions are favored during microbiome assembly across C. elegans life.</title>
        <authorList>
            <person name="Zimmermann J."/>
        </authorList>
    </citation>
    <scope>NUCLEOTIDE SEQUENCE [LARGE SCALE GENOMIC DNA]</scope>
    <source>
        <strain evidence="3 4">JUb134</strain>
    </source>
</reference>
<proteinExistence type="predicted"/>
<feature type="transmembrane region" description="Helical" evidence="1">
    <location>
        <begin position="90"/>
        <end position="112"/>
    </location>
</feature>
<dbReference type="Pfam" id="PF01757">
    <property type="entry name" value="Acyl_transf_3"/>
    <property type="match status" value="1"/>
</dbReference>
<evidence type="ECO:0000313" key="3">
    <source>
        <dbReference type="EMBL" id="MEJ5095054.1"/>
    </source>
</evidence>
<feature type="transmembrane region" description="Helical" evidence="1">
    <location>
        <begin position="132"/>
        <end position="152"/>
    </location>
</feature>
<accession>A0ABU8Q5P5</accession>
<dbReference type="RefSeq" id="WP_204991366.1">
    <property type="nucleotide sequence ID" value="NZ_JBBGZA010000001.1"/>
</dbReference>
<keyword evidence="1" id="KW-1133">Transmembrane helix</keyword>
<keyword evidence="4" id="KW-1185">Reference proteome</keyword>
<protein>
    <submittedName>
        <fullName evidence="3">Acyltransferase</fullName>
        <ecNumber evidence="3">2.3.-.-</ecNumber>
    </submittedName>
</protein>
<feature type="transmembrane region" description="Helical" evidence="1">
    <location>
        <begin position="60"/>
        <end position="78"/>
    </location>
</feature>
<dbReference type="GO" id="GO:0016746">
    <property type="term" value="F:acyltransferase activity"/>
    <property type="evidence" value="ECO:0007669"/>
    <property type="project" value="UniProtKB-KW"/>
</dbReference>
<keyword evidence="3" id="KW-0012">Acyltransferase</keyword>
<sequence>MAYKRSDHRKFPLQACRFAIQKPCRIAWSSRVAGGYMMIAYAKSLLLPKDIHKRNFGLDVLRACAILFVLFSHGRHLVEHQFPALEGLFVFGYLGVEIFFVLSGFLIGGIAINQINELSTSADVKNFWIRRWFRTVPVYLVWLLIQIPPWIFDGGSVSDFLPYFVFAQTLYWPVQPYPFNVSWSLAVEEWFYIIFPLVLLAACIILKDRRRGLVAALVVLLGSGPIDVSVAI</sequence>
<feature type="transmembrane region" description="Helical" evidence="1">
    <location>
        <begin position="190"/>
        <end position="206"/>
    </location>
</feature>
<evidence type="ECO:0000256" key="1">
    <source>
        <dbReference type="SAM" id="Phobius"/>
    </source>
</evidence>
<keyword evidence="1" id="KW-0812">Transmembrane</keyword>
<dbReference type="Proteomes" id="UP001380365">
    <property type="component" value="Unassembled WGS sequence"/>
</dbReference>
<evidence type="ECO:0000259" key="2">
    <source>
        <dbReference type="Pfam" id="PF01757"/>
    </source>
</evidence>
<feature type="domain" description="Acyltransferase 3" evidence="2">
    <location>
        <begin position="56"/>
        <end position="221"/>
    </location>
</feature>
<organism evidence="3 4">
    <name type="scientific">Sphingomonas molluscorum</name>
    <dbReference type="NCBI Taxonomy" id="418184"/>
    <lineage>
        <taxon>Bacteria</taxon>
        <taxon>Pseudomonadati</taxon>
        <taxon>Pseudomonadota</taxon>
        <taxon>Alphaproteobacteria</taxon>
        <taxon>Sphingomonadales</taxon>
        <taxon>Sphingomonadaceae</taxon>
        <taxon>Sphingomonas</taxon>
    </lineage>
</organism>
<gene>
    <name evidence="3" type="ORF">WH159_10970</name>
</gene>
<dbReference type="EC" id="2.3.-.-" evidence="3"/>
<dbReference type="EMBL" id="JBBGZA010000001">
    <property type="protein sequence ID" value="MEJ5095054.1"/>
    <property type="molecule type" value="Genomic_DNA"/>
</dbReference>
<dbReference type="PANTHER" id="PTHR23028:SF53">
    <property type="entry name" value="ACYL_TRANSF_3 DOMAIN-CONTAINING PROTEIN"/>
    <property type="match status" value="1"/>
</dbReference>
<name>A0ABU8Q5P5_9SPHN</name>
<keyword evidence="1" id="KW-0472">Membrane</keyword>
<dbReference type="InterPro" id="IPR002656">
    <property type="entry name" value="Acyl_transf_3_dom"/>
</dbReference>
<comment type="caution">
    <text evidence="3">The sequence shown here is derived from an EMBL/GenBank/DDBJ whole genome shotgun (WGS) entry which is preliminary data.</text>
</comment>
<keyword evidence="3" id="KW-0808">Transferase</keyword>